<dbReference type="Proteomes" id="UP000015454">
    <property type="component" value="Unassembled WGS sequence"/>
</dbReference>
<evidence type="ECO:0000313" key="1">
    <source>
        <dbReference type="EMBL" id="EQA44060.1"/>
    </source>
</evidence>
<dbReference type="EMBL" id="AHMO02000008">
    <property type="protein sequence ID" value="EQA44060.1"/>
    <property type="molecule type" value="Genomic_DNA"/>
</dbReference>
<protein>
    <submittedName>
        <fullName evidence="1">Uncharacterized protein</fullName>
    </submittedName>
</protein>
<comment type="caution">
    <text evidence="1">The sequence shown here is derived from an EMBL/GenBank/DDBJ whole genome shotgun (WGS) entry which is preliminary data.</text>
</comment>
<reference evidence="1" key="1">
    <citation type="submission" date="2013-05" db="EMBL/GenBank/DDBJ databases">
        <authorList>
            <person name="Harkins D.M."/>
            <person name="Durkin A.S."/>
            <person name="Brinkac L.M."/>
            <person name="Haft D.H."/>
            <person name="Selengut J.D."/>
            <person name="Sanka R."/>
            <person name="DePew J."/>
            <person name="Purushe J."/>
            <person name="Hartskeerl R.A."/>
            <person name="Ahmed A."/>
            <person name="van der Linden H."/>
            <person name="Goris M.G.A."/>
            <person name="Vinetz J.M."/>
            <person name="Sutton G.G."/>
            <person name="Nierman W.C."/>
            <person name="Fouts D.E."/>
        </authorList>
    </citation>
    <scope>NUCLEOTIDE SEQUENCE [LARGE SCALE GENOMIC DNA]</scope>
    <source>
        <strain evidence="1">5399</strain>
    </source>
</reference>
<organism evidence="1 2">
    <name type="scientific">Leptospira broomii serovar Hurstbridge str. 5399</name>
    <dbReference type="NCBI Taxonomy" id="1049789"/>
    <lineage>
        <taxon>Bacteria</taxon>
        <taxon>Pseudomonadati</taxon>
        <taxon>Spirochaetota</taxon>
        <taxon>Spirochaetia</taxon>
        <taxon>Leptospirales</taxon>
        <taxon>Leptospiraceae</taxon>
        <taxon>Leptospira</taxon>
    </lineage>
</organism>
<accession>T0EYX9</accession>
<name>T0EYX9_9LEPT</name>
<proteinExistence type="predicted"/>
<sequence>MWIGKKPIENSKRRVKEMSKKIIRIYPEISYLNSPDIK</sequence>
<dbReference type="AlphaFoldDB" id="T0EYX9"/>
<evidence type="ECO:0000313" key="2">
    <source>
        <dbReference type="Proteomes" id="UP000015454"/>
    </source>
</evidence>
<gene>
    <name evidence="1" type="ORF">LEP1GSC050_2790</name>
</gene>
<dbReference type="STRING" id="1049789.LEP1GSC050_2790"/>
<keyword evidence="2" id="KW-1185">Reference proteome</keyword>